<sequence length="67" mass="7370">MILFSSFLMSGVVAAENVCQYHSAVPEVPAGCHSDCIQNSLKQEARVSGQVKQHWPANHPLLEKCTF</sequence>
<organism evidence="1 2">
    <name type="scientific">Flavonifractor plautii ATCC 29863</name>
    <dbReference type="NCBI Taxonomy" id="411475"/>
    <lineage>
        <taxon>Bacteria</taxon>
        <taxon>Bacillati</taxon>
        <taxon>Bacillota</taxon>
        <taxon>Clostridia</taxon>
        <taxon>Eubacteriales</taxon>
        <taxon>Oscillospiraceae</taxon>
        <taxon>Flavonifractor</taxon>
    </lineage>
</organism>
<name>G9YPX3_FLAPL</name>
<dbReference type="EMBL" id="AGCK01000117">
    <property type="protein sequence ID" value="EHM52307.1"/>
    <property type="molecule type" value="Genomic_DNA"/>
</dbReference>
<dbReference type="HOGENOM" id="CLU_2806174_0_0_9"/>
<dbReference type="AlphaFoldDB" id="G9YPX3"/>
<dbReference type="Proteomes" id="UP000004459">
    <property type="component" value="Unassembled WGS sequence"/>
</dbReference>
<reference evidence="1 2" key="1">
    <citation type="submission" date="2011-08" db="EMBL/GenBank/DDBJ databases">
        <authorList>
            <person name="Weinstock G."/>
            <person name="Sodergren E."/>
            <person name="Clifton S."/>
            <person name="Fulton L."/>
            <person name="Fulton B."/>
            <person name="Courtney L."/>
            <person name="Fronick C."/>
            <person name="Harrison M."/>
            <person name="Strong C."/>
            <person name="Farmer C."/>
            <person name="Delahaunty K."/>
            <person name="Markovic C."/>
            <person name="Hall O."/>
            <person name="Minx P."/>
            <person name="Tomlinson C."/>
            <person name="Mitreva M."/>
            <person name="Hou S."/>
            <person name="Chen J."/>
            <person name="Wollam A."/>
            <person name="Pepin K.H."/>
            <person name="Johnson M."/>
            <person name="Bhonagiri V."/>
            <person name="Zhang X."/>
            <person name="Suruliraj S."/>
            <person name="Warren W."/>
            <person name="Chinwalla A."/>
            <person name="Mardis E.R."/>
            <person name="Wilson R.K."/>
        </authorList>
    </citation>
    <scope>NUCLEOTIDE SEQUENCE [LARGE SCALE GENOMIC DNA]</scope>
    <source>
        <strain evidence="1 2">ATCC 29863</strain>
    </source>
</reference>
<accession>G9YPX3</accession>
<evidence type="ECO:0000313" key="1">
    <source>
        <dbReference type="EMBL" id="EHM52307.1"/>
    </source>
</evidence>
<evidence type="ECO:0000313" key="2">
    <source>
        <dbReference type="Proteomes" id="UP000004459"/>
    </source>
</evidence>
<proteinExistence type="predicted"/>
<comment type="caution">
    <text evidence="1">The sequence shown here is derived from an EMBL/GenBank/DDBJ whole genome shotgun (WGS) entry which is preliminary data.</text>
</comment>
<gene>
    <name evidence="1" type="ORF">HMPREF0372_01567</name>
</gene>
<protein>
    <submittedName>
        <fullName evidence="1">Uncharacterized protein</fullName>
    </submittedName>
</protein>